<keyword evidence="3" id="KW-1185">Reference proteome</keyword>
<dbReference type="SUPFAM" id="SSF54909">
    <property type="entry name" value="Dimeric alpha+beta barrel"/>
    <property type="match status" value="1"/>
</dbReference>
<feature type="domain" description="DUF1330" evidence="1">
    <location>
        <begin position="3"/>
        <end position="91"/>
    </location>
</feature>
<protein>
    <submittedName>
        <fullName evidence="2">DUF1330 domain-containing protein</fullName>
    </submittedName>
</protein>
<dbReference type="Gene3D" id="3.30.70.100">
    <property type="match status" value="1"/>
</dbReference>
<reference evidence="2 3" key="1">
    <citation type="submission" date="2019-05" db="EMBL/GenBank/DDBJ databases">
        <authorList>
            <person name="Pankratov T."/>
            <person name="Grouzdev D."/>
        </authorList>
    </citation>
    <scope>NUCLEOTIDE SEQUENCE [LARGE SCALE GENOMIC DNA]</scope>
    <source>
        <strain evidence="2 3">KEBCLARHB70R</strain>
    </source>
</reference>
<accession>A0A5R9JAE9</accession>
<evidence type="ECO:0000313" key="3">
    <source>
        <dbReference type="Proteomes" id="UP000305654"/>
    </source>
</evidence>
<dbReference type="AlphaFoldDB" id="A0A5R9JAE9"/>
<proteinExistence type="predicted"/>
<dbReference type="OrthoDB" id="9806380at2"/>
<sequence>MMSAYLIFEFGVTDWEAYRSYSAQAGPLLVRAGAEIVAMSDNATVFEGSKPGVSAIVRFDSMEQASAFYHGDEYAPLRKLRLDATADHSCIAIPGFVMPAPP</sequence>
<gene>
    <name evidence="2" type="ORF">FE263_05160</name>
</gene>
<evidence type="ECO:0000259" key="1">
    <source>
        <dbReference type="Pfam" id="PF07045"/>
    </source>
</evidence>
<evidence type="ECO:0000313" key="2">
    <source>
        <dbReference type="EMBL" id="TLU74555.1"/>
    </source>
</evidence>
<dbReference type="Pfam" id="PF07045">
    <property type="entry name" value="DUF1330"/>
    <property type="match status" value="1"/>
</dbReference>
<dbReference type="InterPro" id="IPR010753">
    <property type="entry name" value="DUF1330"/>
</dbReference>
<comment type="caution">
    <text evidence="2">The sequence shown here is derived from an EMBL/GenBank/DDBJ whole genome shotgun (WGS) entry which is preliminary data.</text>
</comment>
<dbReference type="EMBL" id="VCDI01000001">
    <property type="protein sequence ID" value="TLU74555.1"/>
    <property type="molecule type" value="Genomic_DNA"/>
</dbReference>
<name>A0A5R9JAE9_9PROT</name>
<dbReference type="Proteomes" id="UP000305654">
    <property type="component" value="Unassembled WGS sequence"/>
</dbReference>
<organism evidence="2 3">
    <name type="scientific">Lichenicoccus roseus</name>
    <dbReference type="NCBI Taxonomy" id="2683649"/>
    <lineage>
        <taxon>Bacteria</taxon>
        <taxon>Pseudomonadati</taxon>
        <taxon>Pseudomonadota</taxon>
        <taxon>Alphaproteobacteria</taxon>
        <taxon>Acetobacterales</taxon>
        <taxon>Acetobacteraceae</taxon>
        <taxon>Lichenicoccus</taxon>
    </lineage>
</organism>
<dbReference type="PANTHER" id="PTHR41521">
    <property type="match status" value="1"/>
</dbReference>
<dbReference type="InterPro" id="IPR011008">
    <property type="entry name" value="Dimeric_a/b-barrel"/>
</dbReference>
<dbReference type="PANTHER" id="PTHR41521:SF4">
    <property type="entry name" value="BLR0684 PROTEIN"/>
    <property type="match status" value="1"/>
</dbReference>